<evidence type="ECO:0000256" key="5">
    <source>
        <dbReference type="SAM" id="SignalP"/>
    </source>
</evidence>
<dbReference type="InterPro" id="IPR032861">
    <property type="entry name" value="TAXi_N"/>
</dbReference>
<feature type="domain" description="Peptidase A1" evidence="6">
    <location>
        <begin position="41"/>
        <end position="370"/>
    </location>
</feature>
<keyword evidence="7" id="KW-0624">Polysaccharide degradation</keyword>
<dbReference type="InterPro" id="IPR001461">
    <property type="entry name" value="Aspartic_peptidase_A1"/>
</dbReference>
<dbReference type="GO" id="GO:0005576">
    <property type="term" value="C:extracellular region"/>
    <property type="evidence" value="ECO:0007669"/>
    <property type="project" value="UniProtKB-SubCell"/>
</dbReference>
<protein>
    <submittedName>
        <fullName evidence="7">Xylanase inhibitor, N-terminal</fullName>
    </submittedName>
</protein>
<comment type="caution">
    <text evidence="7">The sequence shown here is derived from an EMBL/GenBank/DDBJ whole genome shotgun (WGS) entry which is preliminary data.</text>
</comment>
<comment type="similarity">
    <text evidence="2">Belongs to the peptidase A1 family.</text>
</comment>
<dbReference type="GO" id="GO:0006508">
    <property type="term" value="P:proteolysis"/>
    <property type="evidence" value="ECO:0007669"/>
    <property type="project" value="InterPro"/>
</dbReference>
<dbReference type="Pfam" id="PF14541">
    <property type="entry name" value="TAXi_C"/>
    <property type="match status" value="1"/>
</dbReference>
<dbReference type="GO" id="GO:0045493">
    <property type="term" value="P:xylan catabolic process"/>
    <property type="evidence" value="ECO:0007669"/>
    <property type="project" value="UniProtKB-KW"/>
</dbReference>
<dbReference type="EMBL" id="JBAMMX010000012">
    <property type="protein sequence ID" value="KAK6930021.1"/>
    <property type="molecule type" value="Genomic_DNA"/>
</dbReference>
<evidence type="ECO:0000256" key="4">
    <source>
        <dbReference type="ARBA" id="ARBA00022729"/>
    </source>
</evidence>
<keyword evidence="7" id="KW-0119">Carbohydrate metabolism</keyword>
<keyword evidence="7" id="KW-0326">Glycosidase</keyword>
<evidence type="ECO:0000313" key="8">
    <source>
        <dbReference type="Proteomes" id="UP001370490"/>
    </source>
</evidence>
<dbReference type="Gene3D" id="2.40.70.10">
    <property type="entry name" value="Acid Proteases"/>
    <property type="match status" value="2"/>
</dbReference>
<comment type="subcellular location">
    <subcellularLocation>
        <location evidence="1">Secreted</location>
        <location evidence="1">Extracellular space</location>
    </subcellularLocation>
</comment>
<keyword evidence="7" id="KW-0378">Hydrolase</keyword>
<evidence type="ECO:0000256" key="3">
    <source>
        <dbReference type="ARBA" id="ARBA00022525"/>
    </source>
</evidence>
<dbReference type="GO" id="GO:0004190">
    <property type="term" value="F:aspartic-type endopeptidase activity"/>
    <property type="evidence" value="ECO:0007669"/>
    <property type="project" value="InterPro"/>
</dbReference>
<keyword evidence="4 5" id="KW-0732">Signal</keyword>
<dbReference type="GO" id="GO:0016798">
    <property type="term" value="F:hydrolase activity, acting on glycosyl bonds"/>
    <property type="evidence" value="ECO:0007669"/>
    <property type="project" value="UniProtKB-KW"/>
</dbReference>
<evidence type="ECO:0000313" key="7">
    <source>
        <dbReference type="EMBL" id="KAK6930021.1"/>
    </source>
</evidence>
<reference evidence="7 8" key="1">
    <citation type="submission" date="2023-12" db="EMBL/GenBank/DDBJ databases">
        <title>A high-quality genome assembly for Dillenia turbinata (Dilleniales).</title>
        <authorList>
            <person name="Chanderbali A."/>
        </authorList>
    </citation>
    <scope>NUCLEOTIDE SEQUENCE [LARGE SCALE GENOMIC DNA]</scope>
    <source>
        <strain evidence="7">LSX21</strain>
        <tissue evidence="7">Leaf</tissue>
    </source>
</reference>
<feature type="chain" id="PRO_5042893825" evidence="5">
    <location>
        <begin position="22"/>
        <end position="393"/>
    </location>
</feature>
<keyword evidence="3" id="KW-0964">Secreted</keyword>
<gene>
    <name evidence="7" type="ORF">RJ641_004115</name>
</gene>
<dbReference type="PANTHER" id="PTHR47965:SF46">
    <property type="entry name" value="BASIC 7S GLOBULIN-LIKE"/>
    <property type="match status" value="1"/>
</dbReference>
<organism evidence="7 8">
    <name type="scientific">Dillenia turbinata</name>
    <dbReference type="NCBI Taxonomy" id="194707"/>
    <lineage>
        <taxon>Eukaryota</taxon>
        <taxon>Viridiplantae</taxon>
        <taxon>Streptophyta</taxon>
        <taxon>Embryophyta</taxon>
        <taxon>Tracheophyta</taxon>
        <taxon>Spermatophyta</taxon>
        <taxon>Magnoliopsida</taxon>
        <taxon>eudicotyledons</taxon>
        <taxon>Gunneridae</taxon>
        <taxon>Pentapetalae</taxon>
        <taxon>Dilleniales</taxon>
        <taxon>Dilleniaceae</taxon>
        <taxon>Dillenia</taxon>
    </lineage>
</organism>
<evidence type="ECO:0000256" key="1">
    <source>
        <dbReference type="ARBA" id="ARBA00004239"/>
    </source>
</evidence>
<dbReference type="InterPro" id="IPR032799">
    <property type="entry name" value="TAXi_C"/>
</dbReference>
<name>A0AAN8VHH5_9MAGN</name>
<dbReference type="InterPro" id="IPR021109">
    <property type="entry name" value="Peptidase_aspartic_dom_sf"/>
</dbReference>
<accession>A0AAN8VHH5</accession>
<evidence type="ECO:0000256" key="2">
    <source>
        <dbReference type="ARBA" id="ARBA00007447"/>
    </source>
</evidence>
<keyword evidence="7" id="KW-0858">Xylan degradation</keyword>
<evidence type="ECO:0000259" key="6">
    <source>
        <dbReference type="PROSITE" id="PS51767"/>
    </source>
</evidence>
<dbReference type="Pfam" id="PF14543">
    <property type="entry name" value="TAXi_N"/>
    <property type="match status" value="1"/>
</dbReference>
<keyword evidence="8" id="KW-1185">Reference proteome</keyword>
<dbReference type="PROSITE" id="PS51767">
    <property type="entry name" value="PEPTIDASE_A1"/>
    <property type="match status" value="1"/>
</dbReference>
<dbReference type="Proteomes" id="UP001370490">
    <property type="component" value="Unassembled WGS sequence"/>
</dbReference>
<dbReference type="PANTHER" id="PTHR47965">
    <property type="entry name" value="ASPARTYL PROTEASE-RELATED"/>
    <property type="match status" value="1"/>
</dbReference>
<dbReference type="FunFam" id="2.40.70.10:FF:000041">
    <property type="entry name" value="Basic 7S globulin"/>
    <property type="match status" value="1"/>
</dbReference>
<dbReference type="AlphaFoldDB" id="A0AAN8VHH5"/>
<feature type="signal peptide" evidence="5">
    <location>
        <begin position="1"/>
        <end position="21"/>
    </location>
</feature>
<dbReference type="InterPro" id="IPR033121">
    <property type="entry name" value="PEPTIDASE_A1"/>
</dbReference>
<dbReference type="SUPFAM" id="SSF50630">
    <property type="entry name" value="Acid proteases"/>
    <property type="match status" value="1"/>
</dbReference>
<sequence>MASYLHPLLPLLLLILHVSQASHFPYSIVFPLNKDVTTLQYVTQLHLGTPGVKINLVVDLNGPFTWVASDSIDVSTYQRMTTGRPSFSSDSNTCGLCPENSFTRVYARGELAEGIITVRSQTGLVSTVDHFLFSTAPPALLTGLASGTNGMLGLGRTRLSLQSQLTGSMGLGICLSPSNGVVSLWMNSNGNLPVPRSLTYTPLVINLGNSASKDYYIKVTSIKINNKLISTNFSSPWMDGEGRGRTKLSTVLPYTTLETSIYATFTKAFINAATFMNMTMVTPVTPFRVCFRAKNDYSSWVPVIDLVLQSKMVKWRIYRENSMVRVSDEVMCLGFLDGGPEFKGSIVLGSHQLEDNYLHFDVGRSMLGFSSSLLLRHTSCSNISLSHVPLESI</sequence>
<proteinExistence type="inferred from homology"/>